<keyword evidence="1" id="KW-1133">Transmembrane helix</keyword>
<proteinExistence type="predicted"/>
<feature type="transmembrane region" description="Helical" evidence="1">
    <location>
        <begin position="92"/>
        <end position="111"/>
    </location>
</feature>
<gene>
    <name evidence="2" type="ORF">GCM10008088_22540</name>
</gene>
<keyword evidence="3" id="KW-1185">Reference proteome</keyword>
<feature type="transmembrane region" description="Helical" evidence="1">
    <location>
        <begin position="191"/>
        <end position="214"/>
    </location>
</feature>
<reference evidence="3" key="1">
    <citation type="journal article" date="2019" name="Int. J. Syst. Evol. Microbiol.">
        <title>The Global Catalogue of Microorganisms (GCM) 10K type strain sequencing project: providing services to taxonomists for standard genome sequencing and annotation.</title>
        <authorList>
            <consortium name="The Broad Institute Genomics Platform"/>
            <consortium name="The Broad Institute Genome Sequencing Center for Infectious Disease"/>
            <person name="Wu L."/>
            <person name="Ma J."/>
        </authorList>
    </citation>
    <scope>NUCLEOTIDE SEQUENCE [LARGE SCALE GENOMIC DNA]</scope>
    <source>
        <strain evidence="3">KCTC 12708</strain>
    </source>
</reference>
<accession>A0ABQ3C0B1</accession>
<keyword evidence="1" id="KW-0472">Membrane</keyword>
<feature type="transmembrane region" description="Helical" evidence="1">
    <location>
        <begin position="117"/>
        <end position="135"/>
    </location>
</feature>
<feature type="transmembrane region" description="Helical" evidence="1">
    <location>
        <begin position="156"/>
        <end position="179"/>
    </location>
</feature>
<organism evidence="2 3">
    <name type="scientific">Mesonia mobilis</name>
    <dbReference type="NCBI Taxonomy" id="369791"/>
    <lineage>
        <taxon>Bacteria</taxon>
        <taxon>Pseudomonadati</taxon>
        <taxon>Bacteroidota</taxon>
        <taxon>Flavobacteriia</taxon>
        <taxon>Flavobacteriales</taxon>
        <taxon>Flavobacteriaceae</taxon>
        <taxon>Mesonia</taxon>
    </lineage>
</organism>
<dbReference type="EMBL" id="BMWY01000006">
    <property type="protein sequence ID" value="GGZ60491.1"/>
    <property type="molecule type" value="Genomic_DNA"/>
</dbReference>
<dbReference type="Proteomes" id="UP000615593">
    <property type="component" value="Unassembled WGS sequence"/>
</dbReference>
<evidence type="ECO:0000256" key="1">
    <source>
        <dbReference type="SAM" id="Phobius"/>
    </source>
</evidence>
<evidence type="ECO:0000313" key="2">
    <source>
        <dbReference type="EMBL" id="GGZ60491.1"/>
    </source>
</evidence>
<dbReference type="GeneID" id="94369917"/>
<protein>
    <submittedName>
        <fullName evidence="2">Uncharacterized protein</fullName>
    </submittedName>
</protein>
<sequence>MKNLSAEQVVRLYEFTRQHYVEYYDVQTELVDHLASAIEKHWQKDPHQNFETLLQKEFKKFGIFGFSDVVEERQQAMQKRYFQLVKKEALQFLKLPKVIIVAFSIWLFSFLLLQKEIGFVIVASILVLEIIYVFYRLIQLQKISKQRRKQREGKYYLLEHVFLNMGRGVGGFVISPWQWYWVAEKTLPYQYFAVVFALLITFSFILHYIVFRILPAKKEEILHRVYPEMKLEKV</sequence>
<comment type="caution">
    <text evidence="2">The sequence shown here is derived from an EMBL/GenBank/DDBJ whole genome shotgun (WGS) entry which is preliminary data.</text>
</comment>
<name>A0ABQ3C0B1_9FLAO</name>
<dbReference type="RefSeq" id="WP_027885205.1">
    <property type="nucleotide sequence ID" value="NZ_BMWY01000006.1"/>
</dbReference>
<keyword evidence="1" id="KW-0812">Transmembrane</keyword>
<evidence type="ECO:0000313" key="3">
    <source>
        <dbReference type="Proteomes" id="UP000615593"/>
    </source>
</evidence>